<dbReference type="AlphaFoldDB" id="A0A2R4X1M7"/>
<accession>A0A2R4X1M7</accession>
<proteinExistence type="predicted"/>
<dbReference type="PANTHER" id="PTHR36510">
    <property type="entry name" value="GLUTAMATE--CYSTEINE LIGASE 2-RELATED"/>
    <property type="match status" value="1"/>
</dbReference>
<sequence length="512" mass="54885">MDTVAFVRRSLSTDAEQTFSERVDRQADRLKRAIADGAFDSDGLSVGLELEATVLDQSGDAPVTLGRVPDAAFSTAGVAPELGVHNLEVNAAPAPLSTSGLRRQRSQIADAIDAARRAVGPTRDLALSGMAPAPAADGTVAYLSAVEDRDGVTVARNMHADPRYIAIDNDSLRRAGGSIPFSVPGFEHAFPTILFESLATSIQPHVLVPEAEALPRALAAAIRTLGPVLSLSTNSPLLPADCYTGADPEAVLADTHHELRIAAFEQSVNHTDRPKVAVPADVTAPGDAVDAIAGDDTLAPVLFEWLREASEDRSGLDVYWELRHKRGLFWRWVRPVFGGDPVAGICDQQSIRIEYRPLPTQPTVSETVGLTALVAGVIHGIVVTDHPVLDLERAAAESCFYDVVENGPTADLAWIDRDGEPLTDRDRVWADLFRTARAGLADADVDSSDADDLLAPIERRAETGVVPSQWLLDRCEAALDGGRSFPEAIRTAQAAYRQRARSGRPVAEWSVE</sequence>
<dbReference type="PANTHER" id="PTHR36510:SF3">
    <property type="entry name" value="CONSERVED PROTEIN"/>
    <property type="match status" value="1"/>
</dbReference>
<dbReference type="Pfam" id="PF04107">
    <property type="entry name" value="GCS2"/>
    <property type="match status" value="1"/>
</dbReference>
<dbReference type="Gene3D" id="3.30.590.20">
    <property type="match status" value="1"/>
</dbReference>
<keyword evidence="2" id="KW-1185">Reference proteome</keyword>
<name>A0A2R4X1M7_9EURY</name>
<dbReference type="InterPro" id="IPR006336">
    <property type="entry name" value="GCS2"/>
</dbReference>
<dbReference type="InterPro" id="IPR014746">
    <property type="entry name" value="Gln_synth/guanido_kin_cat_dom"/>
</dbReference>
<dbReference type="RefSeq" id="WP_108382273.1">
    <property type="nucleotide sequence ID" value="NZ_CP028858.1"/>
</dbReference>
<dbReference type="KEGG" id="harc:HARCEL1_08275"/>
<dbReference type="GeneID" id="36512496"/>
<dbReference type="GO" id="GO:0016879">
    <property type="term" value="F:ligase activity, forming carbon-nitrogen bonds"/>
    <property type="evidence" value="ECO:0007669"/>
    <property type="project" value="TreeGrafter"/>
</dbReference>
<organism evidence="1 2">
    <name type="scientific">Halococcoides cellulosivorans</name>
    <dbReference type="NCBI Taxonomy" id="1679096"/>
    <lineage>
        <taxon>Archaea</taxon>
        <taxon>Methanobacteriati</taxon>
        <taxon>Methanobacteriota</taxon>
        <taxon>Stenosarchaea group</taxon>
        <taxon>Halobacteria</taxon>
        <taxon>Halobacteriales</taxon>
        <taxon>Haloarculaceae</taxon>
        <taxon>Halococcoides</taxon>
    </lineage>
</organism>
<dbReference type="Proteomes" id="UP000244727">
    <property type="component" value="Chromosome"/>
</dbReference>
<evidence type="ECO:0000313" key="2">
    <source>
        <dbReference type="Proteomes" id="UP000244727"/>
    </source>
</evidence>
<dbReference type="InterPro" id="IPR050141">
    <property type="entry name" value="GCL_type2/YbdK_subfam"/>
</dbReference>
<evidence type="ECO:0008006" key="3">
    <source>
        <dbReference type="Google" id="ProtNLM"/>
    </source>
</evidence>
<protein>
    <recommendedName>
        <fullName evidence="3">Glutamate--cysteine ligase</fullName>
    </recommendedName>
</protein>
<evidence type="ECO:0000313" key="1">
    <source>
        <dbReference type="EMBL" id="AWB27704.1"/>
    </source>
</evidence>
<dbReference type="SUPFAM" id="SSF55931">
    <property type="entry name" value="Glutamine synthetase/guanido kinase"/>
    <property type="match status" value="1"/>
</dbReference>
<reference evidence="1 2" key="1">
    <citation type="submission" date="2018-04" db="EMBL/GenBank/DDBJ databases">
        <title>Halococcoides cellulosivorans gen. nov., sp. nov., an extremely halophilic cellulose-utilizing haloarchaeon from hypersaline lakes.</title>
        <authorList>
            <person name="Sorokin D.Y."/>
            <person name="Toshchakov S.V."/>
            <person name="Samarov N.I."/>
            <person name="Korzhenkov A."/>
            <person name="Kublanov I.V."/>
        </authorList>
    </citation>
    <scope>NUCLEOTIDE SEQUENCE [LARGE SCALE GENOMIC DNA]</scope>
    <source>
        <strain evidence="1 2">HArcel1</strain>
    </source>
</reference>
<gene>
    <name evidence="1" type="ORF">HARCEL1_08275</name>
</gene>
<dbReference type="EMBL" id="CP028858">
    <property type="protein sequence ID" value="AWB27704.1"/>
    <property type="molecule type" value="Genomic_DNA"/>
</dbReference>